<keyword evidence="3" id="KW-0648">Protein biosynthesis</keyword>
<keyword evidence="7" id="KW-1185">Reference proteome</keyword>
<organism evidence="6 7">
    <name type="scientific">Mucor flavus</name>
    <dbReference type="NCBI Taxonomy" id="439312"/>
    <lineage>
        <taxon>Eukaryota</taxon>
        <taxon>Fungi</taxon>
        <taxon>Fungi incertae sedis</taxon>
        <taxon>Mucoromycota</taxon>
        <taxon>Mucoromycotina</taxon>
        <taxon>Mucoromycetes</taxon>
        <taxon>Mucorales</taxon>
        <taxon>Mucorineae</taxon>
        <taxon>Mucoraceae</taxon>
        <taxon>Mucor</taxon>
    </lineage>
</organism>
<dbReference type="InterPro" id="IPR039294">
    <property type="entry name" value="EIF1AD"/>
</dbReference>
<protein>
    <recommendedName>
        <fullName evidence="5">S1-like domain-containing protein</fullName>
    </recommendedName>
</protein>
<feature type="region of interest" description="Disordered" evidence="4">
    <location>
        <begin position="101"/>
        <end position="143"/>
    </location>
</feature>
<evidence type="ECO:0000256" key="4">
    <source>
        <dbReference type="SAM" id="MobiDB-lite"/>
    </source>
</evidence>
<comment type="similarity">
    <text evidence="1">Belongs to the EIF1AD family.</text>
</comment>
<accession>A0ABP9YQD8</accession>
<dbReference type="PROSITE" id="PS50832">
    <property type="entry name" value="S1_IF1_TYPE"/>
    <property type="match status" value="1"/>
</dbReference>
<reference evidence="6 7" key="1">
    <citation type="submission" date="2024-04" db="EMBL/GenBank/DDBJ databases">
        <title>genome sequences of Mucor flavus KT1a and Helicostylum pulchrum KT1b strains isolated from the surface of a dry-aged beef.</title>
        <authorList>
            <person name="Toyotome T."/>
            <person name="Hosono M."/>
            <person name="Torimaru M."/>
            <person name="Fukuda K."/>
            <person name="Mikami N."/>
        </authorList>
    </citation>
    <scope>NUCLEOTIDE SEQUENCE [LARGE SCALE GENOMIC DNA]</scope>
    <source>
        <strain evidence="6 7">KT1a</strain>
    </source>
</reference>
<proteinExistence type="inferred from homology"/>
<dbReference type="EMBL" id="BAABUK010000004">
    <property type="protein sequence ID" value="GAA5809032.1"/>
    <property type="molecule type" value="Genomic_DNA"/>
</dbReference>
<gene>
    <name evidence="6" type="ORF">MFLAVUS_002434</name>
</gene>
<dbReference type="SUPFAM" id="SSF50249">
    <property type="entry name" value="Nucleic acid-binding proteins"/>
    <property type="match status" value="1"/>
</dbReference>
<evidence type="ECO:0000256" key="3">
    <source>
        <dbReference type="PROSITE-ProRule" id="PRU00181"/>
    </source>
</evidence>
<dbReference type="Gene3D" id="2.40.50.140">
    <property type="entry name" value="Nucleic acid-binding proteins"/>
    <property type="match status" value="1"/>
</dbReference>
<dbReference type="PANTHER" id="PTHR21641">
    <property type="entry name" value="TRANSLATION INITIATION FACTOR-RELATED"/>
    <property type="match status" value="1"/>
</dbReference>
<name>A0ABP9YQD8_9FUNG</name>
<sequence length="143" mass="16088">MGKKQTARNQLDDDFEIEGNQTYARSLGPRGNHQHEVEFIDGSKKLVTLPPKFRNVVWLKRGHYVIVDPSVGVTEKVGGEIVFVLFPKNIKDLKAAGKWPAEFSEPAPAVTTQEEEEQSDDDLFVNNNRPIMSDTESESSDEE</sequence>
<dbReference type="SMART" id="SM00652">
    <property type="entry name" value="eIF1a"/>
    <property type="match status" value="1"/>
</dbReference>
<feature type="compositionally biased region" description="Acidic residues" evidence="4">
    <location>
        <begin position="113"/>
        <end position="123"/>
    </location>
</feature>
<dbReference type="Proteomes" id="UP001473302">
    <property type="component" value="Unassembled WGS sequence"/>
</dbReference>
<dbReference type="InterPro" id="IPR006196">
    <property type="entry name" value="RNA-binding_domain_S1_IF1"/>
</dbReference>
<evidence type="ECO:0000313" key="7">
    <source>
        <dbReference type="Proteomes" id="UP001473302"/>
    </source>
</evidence>
<keyword evidence="3" id="KW-0396">Initiation factor</keyword>
<dbReference type="PANTHER" id="PTHR21641:SF0">
    <property type="entry name" value="RNA-BINDING PROTEIN EIF1AD-RELATED"/>
    <property type="match status" value="1"/>
</dbReference>
<evidence type="ECO:0000313" key="6">
    <source>
        <dbReference type="EMBL" id="GAA5809032.1"/>
    </source>
</evidence>
<evidence type="ECO:0000256" key="2">
    <source>
        <dbReference type="ARBA" id="ARBA00022884"/>
    </source>
</evidence>
<keyword evidence="2" id="KW-0694">RNA-binding</keyword>
<evidence type="ECO:0000256" key="1">
    <source>
        <dbReference type="ARBA" id="ARBA00007340"/>
    </source>
</evidence>
<evidence type="ECO:0000259" key="5">
    <source>
        <dbReference type="PROSITE" id="PS50832"/>
    </source>
</evidence>
<dbReference type="Pfam" id="PF01176">
    <property type="entry name" value="eIF-1a"/>
    <property type="match status" value="1"/>
</dbReference>
<dbReference type="InterPro" id="IPR001253">
    <property type="entry name" value="TIF_eIF-1A"/>
</dbReference>
<comment type="caution">
    <text evidence="6">The sequence shown here is derived from an EMBL/GenBank/DDBJ whole genome shotgun (WGS) entry which is preliminary data.</text>
</comment>
<dbReference type="InterPro" id="IPR012340">
    <property type="entry name" value="NA-bd_OB-fold"/>
</dbReference>
<feature type="domain" description="S1-like" evidence="5">
    <location>
        <begin position="31"/>
        <end position="69"/>
    </location>
</feature>